<dbReference type="NCBIfam" id="TIGR04149">
    <property type="entry name" value="GG_sam_targ_CFB"/>
    <property type="match status" value="1"/>
</dbReference>
<accession>A0AAW6FAE1</accession>
<reference evidence="1" key="1">
    <citation type="submission" date="2023-01" db="EMBL/GenBank/DDBJ databases">
        <title>Human gut microbiome strain richness.</title>
        <authorList>
            <person name="Chen-Liaw A."/>
        </authorList>
    </citation>
    <scope>NUCLEOTIDE SEQUENCE</scope>
    <source>
        <strain evidence="1">D35st1_E5_D35t1_190705</strain>
    </source>
</reference>
<dbReference type="InterPro" id="IPR026408">
    <property type="entry name" value="GG_sam_targ_CFB"/>
</dbReference>
<comment type="caution">
    <text evidence="1">The sequence shown here is derived from an EMBL/GenBank/DDBJ whole genome shotgun (WGS) entry which is preliminary data.</text>
</comment>
<organism evidence="1 2">
    <name type="scientific">Parabacteroides distasonis</name>
    <dbReference type="NCBI Taxonomy" id="823"/>
    <lineage>
        <taxon>Bacteria</taxon>
        <taxon>Pseudomonadati</taxon>
        <taxon>Bacteroidota</taxon>
        <taxon>Bacteroidia</taxon>
        <taxon>Bacteroidales</taxon>
        <taxon>Tannerellaceae</taxon>
        <taxon>Parabacteroides</taxon>
    </lineage>
</organism>
<evidence type="ECO:0000313" key="2">
    <source>
        <dbReference type="Proteomes" id="UP001211522"/>
    </source>
</evidence>
<dbReference type="GeneID" id="93522978"/>
<evidence type="ECO:0000313" key="1">
    <source>
        <dbReference type="EMBL" id="MDB9140550.1"/>
    </source>
</evidence>
<protein>
    <submittedName>
        <fullName evidence="1">TIGR04149 family rSAM-modified RiPP</fullName>
    </submittedName>
</protein>
<gene>
    <name evidence="1" type="ORF">PN612_18840</name>
</gene>
<dbReference type="Proteomes" id="UP001211522">
    <property type="component" value="Unassembled WGS sequence"/>
</dbReference>
<dbReference type="EMBL" id="JAQMPX010000140">
    <property type="protein sequence ID" value="MDB9140550.1"/>
    <property type="molecule type" value="Genomic_DNA"/>
</dbReference>
<dbReference type="AlphaFoldDB" id="A0AAW6FAE1"/>
<dbReference type="RefSeq" id="WP_080707583.1">
    <property type="nucleotide sequence ID" value="NZ_CP042285.1"/>
</dbReference>
<proteinExistence type="predicted"/>
<name>A0AAW6FAE1_PARDI</name>
<sequence length="59" mass="6374">MKKVGKIKLNQFGQEELDRRKLNALKGGCGCTSGGCGCGGSSDWSYYNNFGGSNTSYHY</sequence>